<feature type="region of interest" description="Disordered" evidence="1">
    <location>
        <begin position="63"/>
        <end position="90"/>
    </location>
</feature>
<accession>A0A2A4X1X1</accession>
<name>A0A2A4X1X1_9GAMM</name>
<reference evidence="4" key="1">
    <citation type="submission" date="2017-08" db="EMBL/GenBank/DDBJ databases">
        <title>A dynamic microbial community with high functional redundancy inhabits the cold, oxic subseafloor aquifer.</title>
        <authorList>
            <person name="Tully B.J."/>
            <person name="Wheat C.G."/>
            <person name="Glazer B.T."/>
            <person name="Huber J.A."/>
        </authorList>
    </citation>
    <scope>NUCLEOTIDE SEQUENCE [LARGE SCALE GENOMIC DNA]</scope>
</reference>
<evidence type="ECO:0000256" key="1">
    <source>
        <dbReference type="SAM" id="MobiDB-lite"/>
    </source>
</evidence>
<feature type="compositionally biased region" description="Basic and acidic residues" evidence="1">
    <location>
        <begin position="78"/>
        <end position="89"/>
    </location>
</feature>
<sequence length="248" mass="28928">MSRLDPAKKIESTLNTQRSDILPFSECTMISPERETGNCYRIHGKVYSTGDAKLVAVRLMPDDKDRSRGGYKRKHTKRSEMDEVTERKSYARSRSVARDTSIQKQLDQMLTLTTREIMEFEDFDKVFKLFLRKMRNRHGKKFIYLAVMEYQKRGALHVHMGINGFYIYNSVRRLWNKCLAHYGLGDGNVDFTKASKFGHKAWNSKNIAEYICKYITKSDVTEFNKKRYWSGGPTVPLVKYKGYCPIGK</sequence>
<proteinExistence type="predicted"/>
<dbReference type="AlphaFoldDB" id="A0A2A4X1X1"/>
<feature type="domain" description="Replication-associated protein ORF2/G2P" evidence="2">
    <location>
        <begin position="108"/>
        <end position="218"/>
    </location>
</feature>
<comment type="caution">
    <text evidence="3">The sequence shown here is derived from an EMBL/GenBank/DDBJ whole genome shotgun (WGS) entry which is preliminary data.</text>
</comment>
<evidence type="ECO:0000259" key="2">
    <source>
        <dbReference type="Pfam" id="PF23343"/>
    </source>
</evidence>
<organism evidence="3 4">
    <name type="scientific">SAR86 cluster bacterium</name>
    <dbReference type="NCBI Taxonomy" id="2030880"/>
    <lineage>
        <taxon>Bacteria</taxon>
        <taxon>Pseudomonadati</taxon>
        <taxon>Pseudomonadota</taxon>
        <taxon>Gammaproteobacteria</taxon>
        <taxon>SAR86 cluster</taxon>
    </lineage>
</organism>
<protein>
    <recommendedName>
        <fullName evidence="2">Replication-associated protein ORF2/G2P domain-containing protein</fullName>
    </recommendedName>
</protein>
<evidence type="ECO:0000313" key="4">
    <source>
        <dbReference type="Proteomes" id="UP000218767"/>
    </source>
</evidence>
<gene>
    <name evidence="3" type="ORF">COB20_10525</name>
</gene>
<dbReference type="Pfam" id="PF23343">
    <property type="entry name" value="REP_ORF2-G2P"/>
    <property type="match status" value="1"/>
</dbReference>
<dbReference type="Proteomes" id="UP000218767">
    <property type="component" value="Unassembled WGS sequence"/>
</dbReference>
<evidence type="ECO:0000313" key="3">
    <source>
        <dbReference type="EMBL" id="PCI76514.1"/>
    </source>
</evidence>
<dbReference type="EMBL" id="NVUL01000056">
    <property type="protein sequence ID" value="PCI76514.1"/>
    <property type="molecule type" value="Genomic_DNA"/>
</dbReference>
<dbReference type="InterPro" id="IPR056906">
    <property type="entry name" value="ORF2/G2P_dom"/>
</dbReference>
<feature type="non-terminal residue" evidence="3">
    <location>
        <position position="248"/>
    </location>
</feature>